<dbReference type="EMBL" id="JAGXEW010000006">
    <property type="protein sequence ID" value="KAK1170633.1"/>
    <property type="molecule type" value="Genomic_DNA"/>
</dbReference>
<proteinExistence type="predicted"/>
<feature type="compositionally biased region" description="Polar residues" evidence="1">
    <location>
        <begin position="36"/>
        <end position="46"/>
    </location>
</feature>
<evidence type="ECO:0000313" key="2">
    <source>
        <dbReference type="EMBL" id="KAK1170633.1"/>
    </source>
</evidence>
<evidence type="ECO:0000256" key="1">
    <source>
        <dbReference type="SAM" id="MobiDB-lite"/>
    </source>
</evidence>
<feature type="region of interest" description="Disordered" evidence="1">
    <location>
        <begin position="17"/>
        <end position="46"/>
    </location>
</feature>
<accession>A0AAD8GAF9</accession>
<dbReference type="Proteomes" id="UP001230051">
    <property type="component" value="Unassembled WGS sequence"/>
</dbReference>
<organism evidence="2 3">
    <name type="scientific">Acipenser oxyrinchus oxyrinchus</name>
    <dbReference type="NCBI Taxonomy" id="40147"/>
    <lineage>
        <taxon>Eukaryota</taxon>
        <taxon>Metazoa</taxon>
        <taxon>Chordata</taxon>
        <taxon>Craniata</taxon>
        <taxon>Vertebrata</taxon>
        <taxon>Euteleostomi</taxon>
        <taxon>Actinopterygii</taxon>
        <taxon>Chondrostei</taxon>
        <taxon>Acipenseriformes</taxon>
        <taxon>Acipenseridae</taxon>
        <taxon>Acipenser</taxon>
    </lineage>
</organism>
<gene>
    <name evidence="2" type="ORF">AOXY_G7543</name>
</gene>
<sequence length="122" mass="13609">MLVTVVNTPAFVQESKKTTQESFPLAAEDTVDSESEVPQSNLDPDMESTSYVCIQSTSRSTIILVITPVLITAVRMHYNGKQKTNVSAIDRTLDRLTITFLEMEDHAEKRIQEMEETTTAGI</sequence>
<name>A0AAD8GAF9_ACIOX</name>
<protein>
    <submittedName>
        <fullName evidence="2">Uncharacterized protein</fullName>
    </submittedName>
</protein>
<evidence type="ECO:0000313" key="3">
    <source>
        <dbReference type="Proteomes" id="UP001230051"/>
    </source>
</evidence>
<reference evidence="2" key="1">
    <citation type="submission" date="2022-02" db="EMBL/GenBank/DDBJ databases">
        <title>Atlantic sturgeon de novo genome assembly.</title>
        <authorList>
            <person name="Stock M."/>
            <person name="Klopp C."/>
            <person name="Guiguen Y."/>
            <person name="Cabau C."/>
            <person name="Parinello H."/>
            <person name="Santidrian Yebra-Pimentel E."/>
            <person name="Kuhl H."/>
            <person name="Dirks R.P."/>
            <person name="Guessner J."/>
            <person name="Wuertz S."/>
            <person name="Du K."/>
            <person name="Schartl M."/>
        </authorList>
    </citation>
    <scope>NUCLEOTIDE SEQUENCE</scope>
    <source>
        <strain evidence="2">STURGEONOMICS-FGT-2020</strain>
        <tissue evidence="2">Whole blood</tissue>
    </source>
</reference>
<dbReference type="AlphaFoldDB" id="A0AAD8GAF9"/>
<comment type="caution">
    <text evidence="2">The sequence shown here is derived from an EMBL/GenBank/DDBJ whole genome shotgun (WGS) entry which is preliminary data.</text>
</comment>
<keyword evidence="3" id="KW-1185">Reference proteome</keyword>